<dbReference type="Gene3D" id="3.40.50.720">
    <property type="entry name" value="NAD(P)-binding Rossmann-like Domain"/>
    <property type="match status" value="1"/>
</dbReference>
<protein>
    <submittedName>
        <fullName evidence="3">3-oxoacyl-[acyl-carrier protein] reductase</fullName>
        <ecNumber evidence="3">1.1.1.100</ecNumber>
    </submittedName>
</protein>
<evidence type="ECO:0000313" key="3">
    <source>
        <dbReference type="EMBL" id="MBM7837039.1"/>
    </source>
</evidence>
<dbReference type="EMBL" id="JAFBCV010000001">
    <property type="protein sequence ID" value="MBM7837039.1"/>
    <property type="molecule type" value="Genomic_DNA"/>
</dbReference>
<dbReference type="CDD" id="cd05233">
    <property type="entry name" value="SDR_c"/>
    <property type="match status" value="1"/>
</dbReference>
<dbReference type="NCBIfam" id="NF009389">
    <property type="entry name" value="PRK12748.1"/>
    <property type="match status" value="1"/>
</dbReference>
<gene>
    <name evidence="3" type="ORF">JOC54_000270</name>
</gene>
<dbReference type="PANTHER" id="PTHR48107">
    <property type="entry name" value="NADPH-DEPENDENT ALDEHYDE REDUCTASE-LIKE PROTEIN, CHLOROPLASTIC-RELATED"/>
    <property type="match status" value="1"/>
</dbReference>
<comment type="caution">
    <text evidence="3">The sequence shown here is derived from an EMBL/GenBank/DDBJ whole genome shotgun (WGS) entry which is preliminary data.</text>
</comment>
<evidence type="ECO:0000313" key="4">
    <source>
        <dbReference type="Proteomes" id="UP001179280"/>
    </source>
</evidence>
<dbReference type="Pfam" id="PF13561">
    <property type="entry name" value="adh_short_C2"/>
    <property type="match status" value="1"/>
</dbReference>
<evidence type="ECO:0000256" key="2">
    <source>
        <dbReference type="ARBA" id="ARBA00023002"/>
    </source>
</evidence>
<dbReference type="InterPro" id="IPR002347">
    <property type="entry name" value="SDR_fam"/>
</dbReference>
<dbReference type="SUPFAM" id="SSF51735">
    <property type="entry name" value="NAD(P)-binding Rossmann-fold domains"/>
    <property type="match status" value="1"/>
</dbReference>
<dbReference type="InterPro" id="IPR036291">
    <property type="entry name" value="NAD(P)-bd_dom_sf"/>
</dbReference>
<dbReference type="PANTHER" id="PTHR48107:SF7">
    <property type="entry name" value="RE15974P"/>
    <property type="match status" value="1"/>
</dbReference>
<dbReference type="Proteomes" id="UP001179280">
    <property type="component" value="Unassembled WGS sequence"/>
</dbReference>
<dbReference type="EC" id="1.1.1.100" evidence="3"/>
<sequence>MMKPLHGKIAIVTGASRAQGIGAAICLALAEAGVDIFFTHWSSFDEVEGNGKEVHFPDVLCEQIKSLGVRANQMPLDLSLEEAPIMLLEAVEQSLGTASILVNNATYESPTNFRDLNAEMLTKHYKVNNLGTLMLSVEFAKKYEKSFKDKKAGRIINLVSGGPDPNNLAYIATKGMIIAATEPLSVALAPIGITVNSINPGPTDSGWMNDEIKNHLLPQFPSGRIGKPEDVAKTISFLSSDDSYWLTGQTIRSEGGFLGK</sequence>
<keyword evidence="4" id="KW-1185">Reference proteome</keyword>
<dbReference type="GO" id="GO:0004316">
    <property type="term" value="F:3-oxoacyl-[acyl-carrier-protein] reductase (NADPH) activity"/>
    <property type="evidence" value="ECO:0007669"/>
    <property type="project" value="UniProtKB-EC"/>
</dbReference>
<keyword evidence="2 3" id="KW-0560">Oxidoreductase</keyword>
<accession>A0ABS2SR87</accession>
<name>A0ABS2SR87_9BACI</name>
<comment type="similarity">
    <text evidence="1">Belongs to the short-chain dehydrogenases/reductases (SDR) family.</text>
</comment>
<proteinExistence type="inferred from homology"/>
<reference evidence="3" key="1">
    <citation type="submission" date="2021-01" db="EMBL/GenBank/DDBJ databases">
        <title>Genomic Encyclopedia of Type Strains, Phase IV (KMG-IV): sequencing the most valuable type-strain genomes for metagenomic binning, comparative biology and taxonomic classification.</title>
        <authorList>
            <person name="Goeker M."/>
        </authorList>
    </citation>
    <scope>NUCLEOTIDE SEQUENCE</scope>
    <source>
        <strain evidence="3">DSM 21943</strain>
    </source>
</reference>
<organism evidence="3 4">
    <name type="scientific">Shouchella xiaoxiensis</name>
    <dbReference type="NCBI Taxonomy" id="766895"/>
    <lineage>
        <taxon>Bacteria</taxon>
        <taxon>Bacillati</taxon>
        <taxon>Bacillota</taxon>
        <taxon>Bacilli</taxon>
        <taxon>Bacillales</taxon>
        <taxon>Bacillaceae</taxon>
        <taxon>Shouchella</taxon>
    </lineage>
</organism>
<evidence type="ECO:0000256" key="1">
    <source>
        <dbReference type="ARBA" id="ARBA00006484"/>
    </source>
</evidence>
<dbReference type="PRINTS" id="PR00081">
    <property type="entry name" value="GDHRDH"/>
</dbReference>